<keyword evidence="2" id="KW-1185">Reference proteome</keyword>
<name>A0A081NEI1_9GAMM</name>
<accession>A0A081NEI1</accession>
<protein>
    <submittedName>
        <fullName evidence="1">Uncharacterized protein</fullName>
    </submittedName>
</protein>
<proteinExistence type="predicted"/>
<organism evidence="1 2">
    <name type="scientific">Endozoicomonas numazuensis</name>
    <dbReference type="NCBI Taxonomy" id="1137799"/>
    <lineage>
        <taxon>Bacteria</taxon>
        <taxon>Pseudomonadati</taxon>
        <taxon>Pseudomonadota</taxon>
        <taxon>Gammaproteobacteria</taxon>
        <taxon>Oceanospirillales</taxon>
        <taxon>Endozoicomonadaceae</taxon>
        <taxon>Endozoicomonas</taxon>
    </lineage>
</organism>
<reference evidence="1 2" key="1">
    <citation type="submission" date="2014-06" db="EMBL/GenBank/DDBJ databases">
        <title>Whole Genome Sequences of Three Symbiotic Endozoicomonas Bacteria.</title>
        <authorList>
            <person name="Neave M.J."/>
            <person name="Apprill A."/>
            <person name="Voolstra C.R."/>
        </authorList>
    </citation>
    <scope>NUCLEOTIDE SEQUENCE [LARGE SCALE GENOMIC DNA]</scope>
    <source>
        <strain evidence="1 2">DSM 25634</strain>
    </source>
</reference>
<dbReference type="STRING" id="1137799.GZ78_19520"/>
<dbReference type="RefSeq" id="WP_034839043.1">
    <property type="nucleotide sequence ID" value="NZ_JOKH01000004.1"/>
</dbReference>
<evidence type="ECO:0000313" key="1">
    <source>
        <dbReference type="EMBL" id="KEQ16854.1"/>
    </source>
</evidence>
<sequence>MNEPMTTPEQFEAARHLIRDAGLPMPPIPKGISEKLFRPQDTNYFTSRTNTPGPWSLGWFLEEVEYGNPQSYVMIGIDGHGQESSATHFYLVEEDIAFFHQSQMISPSNPELEESLSDQYDLMAIIAVATAQAKEKGQMAEESRLVIVRPTYRHPFWGIQPRPGHPIDWKDAEDALLDASNWLAKRMH</sequence>
<gene>
    <name evidence="1" type="ORF">GZ78_19520</name>
</gene>
<evidence type="ECO:0000313" key="2">
    <source>
        <dbReference type="Proteomes" id="UP000028073"/>
    </source>
</evidence>
<comment type="caution">
    <text evidence="1">The sequence shown here is derived from an EMBL/GenBank/DDBJ whole genome shotgun (WGS) entry which is preliminary data.</text>
</comment>
<dbReference type="OrthoDB" id="6193490at2"/>
<dbReference type="EMBL" id="JOKH01000004">
    <property type="protein sequence ID" value="KEQ16854.1"/>
    <property type="molecule type" value="Genomic_DNA"/>
</dbReference>
<dbReference type="eggNOG" id="ENOG5033GDC">
    <property type="taxonomic scope" value="Bacteria"/>
</dbReference>
<dbReference type="Proteomes" id="UP000028073">
    <property type="component" value="Unassembled WGS sequence"/>
</dbReference>
<dbReference type="AlphaFoldDB" id="A0A081NEI1"/>